<protein>
    <submittedName>
        <fullName evidence="1">Ribonuclease H</fullName>
    </submittedName>
</protein>
<dbReference type="OrthoDB" id="1724700at2759"/>
<evidence type="ECO:0000313" key="1">
    <source>
        <dbReference type="EMBL" id="KAF7825217.1"/>
    </source>
</evidence>
<dbReference type="Proteomes" id="UP000634136">
    <property type="component" value="Unassembled WGS sequence"/>
</dbReference>
<name>A0A834WJH5_9FABA</name>
<sequence>MSTAYDQVEWGLLDVKCISSVSFSVKVNGVDFRNFKPERGLRHGDPYPHIYFFSVAKVLVSSA</sequence>
<gene>
    <name evidence="1" type="ORF">G2W53_016381</name>
</gene>
<reference evidence="1" key="1">
    <citation type="submission" date="2020-09" db="EMBL/GenBank/DDBJ databases">
        <title>Genome-Enabled Discovery of Anthraquinone Biosynthesis in Senna tora.</title>
        <authorList>
            <person name="Kang S.-H."/>
            <person name="Pandey R.P."/>
            <person name="Lee C.-M."/>
            <person name="Sim J.-S."/>
            <person name="Jeong J.-T."/>
            <person name="Choi B.-S."/>
            <person name="Jung M."/>
            <person name="Ginzburg D."/>
            <person name="Zhao K."/>
            <person name="Won S.Y."/>
            <person name="Oh T.-J."/>
            <person name="Yu Y."/>
            <person name="Kim N.-H."/>
            <person name="Lee O.R."/>
            <person name="Lee T.-H."/>
            <person name="Bashyal P."/>
            <person name="Kim T.-S."/>
            <person name="Lee W.-H."/>
            <person name="Kawkins C."/>
            <person name="Kim C.-K."/>
            <person name="Kim J.S."/>
            <person name="Ahn B.O."/>
            <person name="Rhee S.Y."/>
            <person name="Sohng J.K."/>
        </authorList>
    </citation>
    <scope>NUCLEOTIDE SEQUENCE</scope>
    <source>
        <tissue evidence="1">Leaf</tissue>
    </source>
</reference>
<dbReference type="AlphaFoldDB" id="A0A834WJH5"/>
<accession>A0A834WJH5</accession>
<dbReference type="EMBL" id="JAAIUW010000006">
    <property type="protein sequence ID" value="KAF7825217.1"/>
    <property type="molecule type" value="Genomic_DNA"/>
</dbReference>
<organism evidence="1 2">
    <name type="scientific">Senna tora</name>
    <dbReference type="NCBI Taxonomy" id="362788"/>
    <lineage>
        <taxon>Eukaryota</taxon>
        <taxon>Viridiplantae</taxon>
        <taxon>Streptophyta</taxon>
        <taxon>Embryophyta</taxon>
        <taxon>Tracheophyta</taxon>
        <taxon>Spermatophyta</taxon>
        <taxon>Magnoliopsida</taxon>
        <taxon>eudicotyledons</taxon>
        <taxon>Gunneridae</taxon>
        <taxon>Pentapetalae</taxon>
        <taxon>rosids</taxon>
        <taxon>fabids</taxon>
        <taxon>Fabales</taxon>
        <taxon>Fabaceae</taxon>
        <taxon>Caesalpinioideae</taxon>
        <taxon>Cassia clade</taxon>
        <taxon>Senna</taxon>
    </lineage>
</organism>
<evidence type="ECO:0000313" key="2">
    <source>
        <dbReference type="Proteomes" id="UP000634136"/>
    </source>
</evidence>
<keyword evidence="2" id="KW-1185">Reference proteome</keyword>
<comment type="caution">
    <text evidence="1">The sequence shown here is derived from an EMBL/GenBank/DDBJ whole genome shotgun (WGS) entry which is preliminary data.</text>
</comment>
<proteinExistence type="predicted"/>